<dbReference type="AlphaFoldDB" id="X1C2I8"/>
<proteinExistence type="predicted"/>
<protein>
    <submittedName>
        <fullName evidence="1">Uncharacterized protein</fullName>
    </submittedName>
</protein>
<dbReference type="EMBL" id="BART01014341">
    <property type="protein sequence ID" value="GAG87567.1"/>
    <property type="molecule type" value="Genomic_DNA"/>
</dbReference>
<organism evidence="1">
    <name type="scientific">marine sediment metagenome</name>
    <dbReference type="NCBI Taxonomy" id="412755"/>
    <lineage>
        <taxon>unclassified sequences</taxon>
        <taxon>metagenomes</taxon>
        <taxon>ecological metagenomes</taxon>
    </lineage>
</organism>
<gene>
    <name evidence="1" type="ORF">S01H4_28681</name>
</gene>
<sequence length="164" mass="18005">GWKSHGLKPAYEPILVAMKPNEGSYANNALKHGVAGLNIDGGRIGYQGQNDINRARGRKGEYKKMGVKSNLECNVKITEPLYKSEISSKGRYPANVIIDDSLEVKKEFDKYKTSGNSYRPTGSRGKGIINGNIPFNKGLKRKGDILGFNDSGNPSRFFYCAKAS</sequence>
<name>X1C2I8_9ZZZZ</name>
<feature type="non-terminal residue" evidence="1">
    <location>
        <position position="1"/>
    </location>
</feature>
<accession>X1C2I8</accession>
<evidence type="ECO:0000313" key="1">
    <source>
        <dbReference type="EMBL" id="GAG87567.1"/>
    </source>
</evidence>
<reference evidence="1" key="1">
    <citation type="journal article" date="2014" name="Front. Microbiol.">
        <title>High frequency of phylogenetically diverse reductive dehalogenase-homologous genes in deep subseafloor sedimentary metagenomes.</title>
        <authorList>
            <person name="Kawai M."/>
            <person name="Futagami T."/>
            <person name="Toyoda A."/>
            <person name="Takaki Y."/>
            <person name="Nishi S."/>
            <person name="Hori S."/>
            <person name="Arai W."/>
            <person name="Tsubouchi T."/>
            <person name="Morono Y."/>
            <person name="Uchiyama I."/>
            <person name="Ito T."/>
            <person name="Fujiyama A."/>
            <person name="Inagaki F."/>
            <person name="Takami H."/>
        </authorList>
    </citation>
    <scope>NUCLEOTIDE SEQUENCE</scope>
    <source>
        <strain evidence="1">Expedition CK06-06</strain>
    </source>
</reference>
<feature type="non-terminal residue" evidence="1">
    <location>
        <position position="164"/>
    </location>
</feature>
<comment type="caution">
    <text evidence="1">The sequence shown here is derived from an EMBL/GenBank/DDBJ whole genome shotgun (WGS) entry which is preliminary data.</text>
</comment>